<evidence type="ECO:0000313" key="1">
    <source>
        <dbReference type="EMBL" id="GHP05676.1"/>
    </source>
</evidence>
<dbReference type="OrthoDB" id="418905at2759"/>
<dbReference type="AlphaFoldDB" id="A0A830HE56"/>
<organism evidence="1 2">
    <name type="scientific">Pycnococcus provasolii</name>
    <dbReference type="NCBI Taxonomy" id="41880"/>
    <lineage>
        <taxon>Eukaryota</taxon>
        <taxon>Viridiplantae</taxon>
        <taxon>Chlorophyta</taxon>
        <taxon>Pseudoscourfieldiophyceae</taxon>
        <taxon>Pseudoscourfieldiales</taxon>
        <taxon>Pycnococcaceae</taxon>
        <taxon>Pycnococcus</taxon>
    </lineage>
</organism>
<dbReference type="PANTHER" id="PTHR13132:SF29">
    <property type="entry name" value="ALPHA-(1,6)-FUCOSYLTRANSFERASE"/>
    <property type="match status" value="1"/>
</dbReference>
<dbReference type="GO" id="GO:0006487">
    <property type="term" value="P:protein N-linked glycosylation"/>
    <property type="evidence" value="ECO:0007669"/>
    <property type="project" value="TreeGrafter"/>
</dbReference>
<dbReference type="PANTHER" id="PTHR13132">
    <property type="entry name" value="ALPHA- 1,6 -FUCOSYLTRANSFERASE"/>
    <property type="match status" value="1"/>
</dbReference>
<protein>
    <recommendedName>
        <fullName evidence="3">O-fucosyltransferase family protein</fullName>
    </recommendedName>
</protein>
<dbReference type="Gene3D" id="3.40.50.11350">
    <property type="match status" value="1"/>
</dbReference>
<reference evidence="1" key="1">
    <citation type="submission" date="2020-10" db="EMBL/GenBank/DDBJ databases">
        <title>Unveiling of a novel bifunctional photoreceptor, Dualchrome1, isolated from a cosmopolitan green alga.</title>
        <authorList>
            <person name="Suzuki S."/>
            <person name="Kawachi M."/>
        </authorList>
    </citation>
    <scope>NUCLEOTIDE SEQUENCE</scope>
    <source>
        <strain evidence="1">NIES 2893</strain>
    </source>
</reference>
<name>A0A830HE56_9CHLO</name>
<keyword evidence="2" id="KW-1185">Reference proteome</keyword>
<sequence>MARFTNSLPAKPPAGSLTSCYCSNNRFGPSCRHSIDRQAEHYPPALTTNRPCSRDAAATRAFQRTLDRSQSCRAGSRLRVYSMPKYGLGSVFSYAVYAFASAASSGAVFEEPVKSLPGFAPPTCQNGGFACYLENFSGCNAGVRTGRLGKRSINFLVSRQRKDWRNLMFGPNARTRGTFWFHSQLVHRLWRLRKSEKDAANAVQRNFTWSPASSCVAVHVRHGDACKDHRSQRKCYPAAMYLRHVRRLKARYNLKGVFLATDDPSVVRAFMAASDLKVSTQSVDRNWLSGGGGTRIETRMKSSGARGGQVQGRIGRETVVDMELLARCSAFVGTFSTNLGRLAFEIMAARSSSLPPYVSLDIGWCPGFAKDNGYVWSSRGRKIKFDC</sequence>
<accession>A0A830HE56</accession>
<gene>
    <name evidence="1" type="ORF">PPROV_000442600</name>
</gene>
<dbReference type="EMBL" id="BNJQ01000010">
    <property type="protein sequence ID" value="GHP05676.1"/>
    <property type="molecule type" value="Genomic_DNA"/>
</dbReference>
<dbReference type="Proteomes" id="UP000660262">
    <property type="component" value="Unassembled WGS sequence"/>
</dbReference>
<proteinExistence type="predicted"/>
<evidence type="ECO:0000313" key="2">
    <source>
        <dbReference type="Proteomes" id="UP000660262"/>
    </source>
</evidence>
<evidence type="ECO:0008006" key="3">
    <source>
        <dbReference type="Google" id="ProtNLM"/>
    </source>
</evidence>
<comment type="caution">
    <text evidence="1">The sequence shown here is derived from an EMBL/GenBank/DDBJ whole genome shotgun (WGS) entry which is preliminary data.</text>
</comment>
<dbReference type="GO" id="GO:0046921">
    <property type="term" value="F:alpha-(1-&gt;6)-fucosyltransferase activity"/>
    <property type="evidence" value="ECO:0007669"/>
    <property type="project" value="TreeGrafter"/>
</dbReference>